<comment type="subcellular location">
    <subcellularLocation>
        <location evidence="1">Cell membrane</location>
        <topology evidence="1">Multi-pass membrane protein</topology>
    </subcellularLocation>
</comment>
<evidence type="ECO:0000256" key="2">
    <source>
        <dbReference type="ARBA" id="ARBA00008240"/>
    </source>
</evidence>
<feature type="domain" description="Major facilitator superfamily (MFS) profile" evidence="12">
    <location>
        <begin position="22"/>
        <end position="434"/>
    </location>
</feature>
<feature type="transmembrane region" description="Helical" evidence="11">
    <location>
        <begin position="95"/>
        <end position="113"/>
    </location>
</feature>
<dbReference type="GO" id="GO:0015293">
    <property type="term" value="F:symporter activity"/>
    <property type="evidence" value="ECO:0007669"/>
    <property type="project" value="UniProtKB-KW"/>
</dbReference>
<evidence type="ECO:0000256" key="10">
    <source>
        <dbReference type="ARBA" id="ARBA00039918"/>
    </source>
</evidence>
<feature type="transmembrane region" description="Helical" evidence="11">
    <location>
        <begin position="319"/>
        <end position="337"/>
    </location>
</feature>
<keyword evidence="4" id="KW-1003">Cell membrane</keyword>
<protein>
    <recommendedName>
        <fullName evidence="10">Putative proline/betaine transporter</fullName>
    </recommendedName>
</protein>
<name>A0AAW5TFJ1_9MYCO</name>
<accession>A0AAW5TFJ1</accession>
<keyword evidence="5 11" id="KW-0812">Transmembrane</keyword>
<evidence type="ECO:0000256" key="11">
    <source>
        <dbReference type="SAM" id="Phobius"/>
    </source>
</evidence>
<dbReference type="Proteomes" id="UP001141659">
    <property type="component" value="Unassembled WGS sequence"/>
</dbReference>
<evidence type="ECO:0000256" key="3">
    <source>
        <dbReference type="ARBA" id="ARBA00022448"/>
    </source>
</evidence>
<dbReference type="RefSeq" id="WP_036441704.1">
    <property type="nucleotide sequence ID" value="NZ_JACKVC010000027.1"/>
</dbReference>
<reference evidence="13" key="2">
    <citation type="journal article" date="2022" name="BMC Genomics">
        <title>Comparative genome analysis of mycobacteria focusing on tRNA and non-coding RNA.</title>
        <authorList>
            <person name="Behra P.R.K."/>
            <person name="Pettersson B.M.F."/>
            <person name="Ramesh M."/>
            <person name="Das S."/>
            <person name="Dasgupta S."/>
            <person name="Kirsebom L.A."/>
        </authorList>
    </citation>
    <scope>NUCLEOTIDE SEQUENCE</scope>
    <source>
        <strain evidence="13">DSM 44242</strain>
    </source>
</reference>
<feature type="transmembrane region" description="Helical" evidence="11">
    <location>
        <begin position="409"/>
        <end position="430"/>
    </location>
</feature>
<feature type="transmembrane region" description="Helical" evidence="11">
    <location>
        <begin position="343"/>
        <end position="368"/>
    </location>
</feature>
<evidence type="ECO:0000256" key="4">
    <source>
        <dbReference type="ARBA" id="ARBA00022475"/>
    </source>
</evidence>
<feature type="transmembrane region" description="Helical" evidence="11">
    <location>
        <begin position="252"/>
        <end position="276"/>
    </location>
</feature>
<dbReference type="EMBL" id="JACKVC010000027">
    <property type="protein sequence ID" value="MCV7392385.1"/>
    <property type="molecule type" value="Genomic_DNA"/>
</dbReference>
<evidence type="ECO:0000256" key="8">
    <source>
        <dbReference type="ARBA" id="ARBA00023136"/>
    </source>
</evidence>
<dbReference type="CDD" id="cd17369">
    <property type="entry name" value="MFS_ShiA_like"/>
    <property type="match status" value="1"/>
</dbReference>
<feature type="transmembrane region" description="Helical" evidence="11">
    <location>
        <begin position="119"/>
        <end position="150"/>
    </location>
</feature>
<dbReference type="InterPro" id="IPR036259">
    <property type="entry name" value="MFS_trans_sf"/>
</dbReference>
<keyword evidence="3" id="KW-0813">Transport</keyword>
<dbReference type="SUPFAM" id="SSF103473">
    <property type="entry name" value="MFS general substrate transporter"/>
    <property type="match status" value="1"/>
</dbReference>
<comment type="caution">
    <text evidence="13">The sequence shown here is derived from an EMBL/GenBank/DDBJ whole genome shotgun (WGS) entry which is preliminary data.</text>
</comment>
<proteinExistence type="inferred from homology"/>
<keyword evidence="6" id="KW-0769">Symport</keyword>
<evidence type="ECO:0000256" key="7">
    <source>
        <dbReference type="ARBA" id="ARBA00022989"/>
    </source>
</evidence>
<dbReference type="Gene3D" id="1.20.1250.20">
    <property type="entry name" value="MFS general substrate transporter like domains"/>
    <property type="match status" value="1"/>
</dbReference>
<dbReference type="InterPro" id="IPR011701">
    <property type="entry name" value="MFS"/>
</dbReference>
<feature type="transmembrane region" description="Helical" evidence="11">
    <location>
        <begin position="59"/>
        <end position="83"/>
    </location>
</feature>
<dbReference type="AlphaFoldDB" id="A0AAW5TFJ1"/>
<feature type="transmembrane region" description="Helical" evidence="11">
    <location>
        <begin position="380"/>
        <end position="403"/>
    </location>
</feature>
<feature type="transmembrane region" description="Helical" evidence="11">
    <location>
        <begin position="195"/>
        <end position="215"/>
    </location>
</feature>
<dbReference type="GO" id="GO:0005886">
    <property type="term" value="C:plasma membrane"/>
    <property type="evidence" value="ECO:0007669"/>
    <property type="project" value="UniProtKB-SubCell"/>
</dbReference>
<feature type="transmembrane region" description="Helical" evidence="11">
    <location>
        <begin position="171"/>
        <end position="189"/>
    </location>
</feature>
<dbReference type="Pfam" id="PF07690">
    <property type="entry name" value="MFS_1"/>
    <property type="match status" value="1"/>
</dbReference>
<sequence length="463" mass="48915">MNPSDPAAATDTATARSRRRRTIIASMVGTTIEWYDFNIYGSVAALVFGKIFFPDVDPAAGTLLALATFGVGFAARPIGGIIFGHIGDRVGRKAALIATIMMMGAATVAIGLLPTYSSIGILAPILLVLCRLIQGIGLGGEWGGAVLMVVEQDESVDSRGRAGSWMQSASPLGFLLSTATLAAVSALMTEEQFMAWGWRIPFLLSAPLVLVGLLIRVKIVESSVFTRNQKQLKEKEAKAPILQVLRHAPKMILLVVLLGLGQQVAYFVINVFSLSYVTQHTDISKGTVLNAVAIGAVAQLLSILYFGRLSDRVGRRIPFLIGGVGMAVWAFAVYPLMGSGNFGLMVLSVSVAMVFQGAMYGVLAAFIAELFDTSYRYTGVSLGYMLIGIVGGGFAPLIASTLLDTTGSVTSVAVYISMSSVLTLIAVYFAPETSKRNLDNLLDDDTDGVTAAPRNGASVAHTG</sequence>
<comment type="function">
    <text evidence="9">May be a proton symporter involved in the uptake of osmolytes such as proline and glycine betaine.</text>
</comment>
<evidence type="ECO:0000256" key="1">
    <source>
        <dbReference type="ARBA" id="ARBA00004651"/>
    </source>
</evidence>
<feature type="transmembrane region" description="Helical" evidence="11">
    <location>
        <begin position="288"/>
        <end position="307"/>
    </location>
</feature>
<gene>
    <name evidence="13" type="ORF">H5P34_30490</name>
</gene>
<dbReference type="InterPro" id="IPR020846">
    <property type="entry name" value="MFS_dom"/>
</dbReference>
<keyword evidence="8 11" id="KW-0472">Membrane</keyword>
<dbReference type="FunFam" id="1.20.1250.20:FF:000001">
    <property type="entry name" value="Dicarboxylate MFS transporter"/>
    <property type="match status" value="1"/>
</dbReference>
<dbReference type="InterPro" id="IPR005828">
    <property type="entry name" value="MFS_sugar_transport-like"/>
</dbReference>
<comment type="similarity">
    <text evidence="2">Belongs to the major facilitator superfamily. Metabolite:H+ Symporter (MHS) family (TC 2.A.1.6) family.</text>
</comment>
<organism evidence="13 14">
    <name type="scientific">Mycolicibacterium porcinum</name>
    <dbReference type="NCBI Taxonomy" id="39693"/>
    <lineage>
        <taxon>Bacteria</taxon>
        <taxon>Bacillati</taxon>
        <taxon>Actinomycetota</taxon>
        <taxon>Actinomycetes</taxon>
        <taxon>Mycobacteriales</taxon>
        <taxon>Mycobacteriaceae</taxon>
        <taxon>Mycolicibacterium</taxon>
    </lineage>
</organism>
<dbReference type="PANTHER" id="PTHR43045:SF1">
    <property type="entry name" value="SHIKIMATE TRANSPORTER"/>
    <property type="match status" value="1"/>
</dbReference>
<evidence type="ECO:0000313" key="14">
    <source>
        <dbReference type="Proteomes" id="UP001141659"/>
    </source>
</evidence>
<evidence type="ECO:0000256" key="6">
    <source>
        <dbReference type="ARBA" id="ARBA00022847"/>
    </source>
</evidence>
<dbReference type="PANTHER" id="PTHR43045">
    <property type="entry name" value="SHIKIMATE TRANSPORTER"/>
    <property type="match status" value="1"/>
</dbReference>
<keyword evidence="7 11" id="KW-1133">Transmembrane helix</keyword>
<dbReference type="PROSITE" id="PS50850">
    <property type="entry name" value="MFS"/>
    <property type="match status" value="1"/>
</dbReference>
<evidence type="ECO:0000256" key="5">
    <source>
        <dbReference type="ARBA" id="ARBA00022692"/>
    </source>
</evidence>
<dbReference type="Pfam" id="PF00083">
    <property type="entry name" value="Sugar_tr"/>
    <property type="match status" value="1"/>
</dbReference>
<evidence type="ECO:0000313" key="13">
    <source>
        <dbReference type="EMBL" id="MCV7392385.1"/>
    </source>
</evidence>
<feature type="transmembrane region" description="Helical" evidence="11">
    <location>
        <begin position="34"/>
        <end position="53"/>
    </location>
</feature>
<reference evidence="13" key="1">
    <citation type="submission" date="2020-07" db="EMBL/GenBank/DDBJ databases">
        <authorList>
            <person name="Pettersson B.M.F."/>
            <person name="Behra P.R.K."/>
            <person name="Ramesh M."/>
            <person name="Das S."/>
            <person name="Dasgupta S."/>
            <person name="Kirsebom L.A."/>
        </authorList>
    </citation>
    <scope>NUCLEOTIDE SEQUENCE</scope>
    <source>
        <strain evidence="13">DSM 44242</strain>
    </source>
</reference>
<evidence type="ECO:0000259" key="12">
    <source>
        <dbReference type="PROSITE" id="PS50850"/>
    </source>
</evidence>
<evidence type="ECO:0000256" key="9">
    <source>
        <dbReference type="ARBA" id="ARBA00037295"/>
    </source>
</evidence>